<reference evidence="1" key="4">
    <citation type="submission" date="2025-09" db="UniProtKB">
        <authorList>
            <consortium name="Ensembl"/>
        </authorList>
    </citation>
    <scope>IDENTIFICATION</scope>
    <source>
        <strain evidence="1">JP 163 A</strain>
    </source>
</reference>
<keyword evidence="2" id="KW-1185">Reference proteome</keyword>
<evidence type="ECO:0000313" key="1">
    <source>
        <dbReference type="Ensembl" id="ENSXMAP00000025366.1"/>
    </source>
</evidence>
<protein>
    <submittedName>
        <fullName evidence="1">Uncharacterized protein</fullName>
    </submittedName>
</protein>
<name>A0A3B5Q5P7_XIPMA</name>
<dbReference type="AlphaFoldDB" id="A0A3B5Q5P7"/>
<dbReference type="InParanoid" id="A0A3B5Q5P7"/>
<accession>A0A3B5Q5P7</accession>
<dbReference type="Proteomes" id="UP000002852">
    <property type="component" value="Unassembled WGS sequence"/>
</dbReference>
<organism evidence="1 2">
    <name type="scientific">Xiphophorus maculatus</name>
    <name type="common">Southern platyfish</name>
    <name type="synonym">Platypoecilus maculatus</name>
    <dbReference type="NCBI Taxonomy" id="8083"/>
    <lineage>
        <taxon>Eukaryota</taxon>
        <taxon>Metazoa</taxon>
        <taxon>Chordata</taxon>
        <taxon>Craniata</taxon>
        <taxon>Vertebrata</taxon>
        <taxon>Euteleostomi</taxon>
        <taxon>Actinopterygii</taxon>
        <taxon>Neopterygii</taxon>
        <taxon>Teleostei</taxon>
        <taxon>Neoteleostei</taxon>
        <taxon>Acanthomorphata</taxon>
        <taxon>Ovalentaria</taxon>
        <taxon>Atherinomorphae</taxon>
        <taxon>Cyprinodontiformes</taxon>
        <taxon>Poeciliidae</taxon>
        <taxon>Poeciliinae</taxon>
        <taxon>Xiphophorus</taxon>
    </lineage>
</organism>
<proteinExistence type="predicted"/>
<reference evidence="1" key="3">
    <citation type="submission" date="2025-08" db="UniProtKB">
        <authorList>
            <consortium name="Ensembl"/>
        </authorList>
    </citation>
    <scope>IDENTIFICATION</scope>
    <source>
        <strain evidence="1">JP 163 A</strain>
    </source>
</reference>
<evidence type="ECO:0000313" key="2">
    <source>
        <dbReference type="Proteomes" id="UP000002852"/>
    </source>
</evidence>
<sequence>MTTYKSLILLKNFNAQPNKNPPEGISVDVGSDYDIYL</sequence>
<reference evidence="2" key="2">
    <citation type="journal article" date="2013" name="Nat. Genet.">
        <title>The genome of the platyfish, Xiphophorus maculatus, provides insights into evolutionary adaptation and several complex traits.</title>
        <authorList>
            <person name="Schartl M."/>
            <person name="Walter R.B."/>
            <person name="Shen Y."/>
            <person name="Garcia T."/>
            <person name="Catchen J."/>
            <person name="Amores A."/>
            <person name="Braasch I."/>
            <person name="Chalopin D."/>
            <person name="Volff J.N."/>
            <person name="Lesch K.P."/>
            <person name="Bisazza A."/>
            <person name="Minx P."/>
            <person name="Hillier L."/>
            <person name="Wilson R.K."/>
            <person name="Fuerstenberg S."/>
            <person name="Boore J."/>
            <person name="Searle S."/>
            <person name="Postlethwait J.H."/>
            <person name="Warren W.C."/>
        </authorList>
    </citation>
    <scope>NUCLEOTIDE SEQUENCE [LARGE SCALE GENOMIC DNA]</scope>
    <source>
        <strain evidence="2">JP 163 A</strain>
    </source>
</reference>
<reference evidence="2" key="1">
    <citation type="submission" date="2012-01" db="EMBL/GenBank/DDBJ databases">
        <authorList>
            <person name="Walter R."/>
            <person name="Schartl M."/>
            <person name="Warren W."/>
        </authorList>
    </citation>
    <scope>NUCLEOTIDE SEQUENCE [LARGE SCALE GENOMIC DNA]</scope>
    <source>
        <strain evidence="2">JP 163 A</strain>
    </source>
</reference>
<dbReference type="Ensembl" id="ENSXMAT00000023378.1">
    <property type="protein sequence ID" value="ENSXMAP00000025366.1"/>
    <property type="gene ID" value="ENSXMAG00000024599.1"/>
</dbReference>